<evidence type="ECO:0000313" key="2">
    <source>
        <dbReference type="Proteomes" id="UP000426444"/>
    </source>
</evidence>
<name>A0A6I6DJQ0_9FIRM</name>
<dbReference type="EMBL" id="CP046457">
    <property type="protein sequence ID" value="QGT99944.1"/>
    <property type="molecule type" value="Genomic_DNA"/>
</dbReference>
<reference evidence="2" key="1">
    <citation type="journal article" date="2019" name="Microbiology">
        <title>Complete Genome Sequence of an Uncultured Bacterium of the Candidate Phylum Bipolaricaulota.</title>
        <authorList>
            <person name="Kadnikov V.V."/>
            <person name="Mardanov A.V."/>
            <person name="Beletsky A.V."/>
            <person name="Frank Y.A."/>
            <person name="Karnachuk O.V."/>
            <person name="Ravin N.V."/>
        </authorList>
    </citation>
    <scope>NUCLEOTIDE SEQUENCE [LARGE SCALE GENOMIC DNA]</scope>
</reference>
<dbReference type="KEGG" id="salq:SYNTR_1351"/>
<evidence type="ECO:0000313" key="1">
    <source>
        <dbReference type="EMBL" id="QGT99944.1"/>
    </source>
</evidence>
<dbReference type="Proteomes" id="UP000426444">
    <property type="component" value="Chromosome"/>
</dbReference>
<organism evidence="1 2">
    <name type="scientific">Candidatus Syntrophocurvum alkaliphilum</name>
    <dbReference type="NCBI Taxonomy" id="2293317"/>
    <lineage>
        <taxon>Bacteria</taxon>
        <taxon>Bacillati</taxon>
        <taxon>Bacillota</taxon>
        <taxon>Clostridia</taxon>
        <taxon>Eubacteriales</taxon>
        <taxon>Syntrophomonadaceae</taxon>
        <taxon>Candidatus Syntrophocurvum</taxon>
    </lineage>
</organism>
<sequence>MKNILGNWRREARGRFFCFLKKEAKEPSPCFLECAMPLEGIFVKVLKGGLVSAGDKNEVVEQ</sequence>
<gene>
    <name evidence="1" type="ORF">SYNTR_1351</name>
</gene>
<accession>A0A6I6DJQ0</accession>
<dbReference type="AlphaFoldDB" id="A0A6I6DJQ0"/>
<protein>
    <submittedName>
        <fullName evidence="1">Uncharacterized protein</fullName>
    </submittedName>
</protein>
<proteinExistence type="predicted"/>
<keyword evidence="2" id="KW-1185">Reference proteome</keyword>